<dbReference type="RefSeq" id="WP_247618323.1">
    <property type="nucleotide sequence ID" value="NZ_BAABGL010000003.1"/>
</dbReference>
<reference evidence="3" key="1">
    <citation type="journal article" date="2019" name="Int. J. Syst. Evol. Microbiol.">
        <title>The Global Catalogue of Microorganisms (GCM) 10K type strain sequencing project: providing services to taxonomists for standard genome sequencing and annotation.</title>
        <authorList>
            <consortium name="The Broad Institute Genomics Platform"/>
            <consortium name="The Broad Institute Genome Sequencing Center for Infectious Disease"/>
            <person name="Wu L."/>
            <person name="Ma J."/>
        </authorList>
    </citation>
    <scope>NUCLEOTIDE SEQUENCE [LARGE SCALE GENOMIC DNA]</scope>
    <source>
        <strain evidence="3">JCM 17808</strain>
    </source>
</reference>
<feature type="transmembrane region" description="Helical" evidence="1">
    <location>
        <begin position="51"/>
        <end position="71"/>
    </location>
</feature>
<sequence>MSQSFAAALESARAAHSFSLAAASVAASITVVIAFAAFMIVGAGITTTATWMFALGLLAAGGTYLGTFLGVRGKMREVPDTRAAAAQV</sequence>
<keyword evidence="1" id="KW-0812">Transmembrane</keyword>
<evidence type="ECO:0000313" key="2">
    <source>
        <dbReference type="EMBL" id="GAA4385359.1"/>
    </source>
</evidence>
<keyword evidence="1" id="KW-0472">Membrane</keyword>
<keyword evidence="1" id="KW-1133">Transmembrane helix</keyword>
<evidence type="ECO:0000256" key="1">
    <source>
        <dbReference type="SAM" id="Phobius"/>
    </source>
</evidence>
<keyword evidence="3" id="KW-1185">Reference proteome</keyword>
<organism evidence="2 3">
    <name type="scientific">Brevibacterium pityocampae</name>
    <dbReference type="NCBI Taxonomy" id="506594"/>
    <lineage>
        <taxon>Bacteria</taxon>
        <taxon>Bacillati</taxon>
        <taxon>Actinomycetota</taxon>
        <taxon>Actinomycetes</taxon>
        <taxon>Micrococcales</taxon>
        <taxon>Brevibacteriaceae</taxon>
        <taxon>Brevibacterium</taxon>
    </lineage>
</organism>
<accession>A0ABP8J5D1</accession>
<evidence type="ECO:0008006" key="4">
    <source>
        <dbReference type="Google" id="ProtNLM"/>
    </source>
</evidence>
<gene>
    <name evidence="2" type="ORF">GCM10023167_07050</name>
</gene>
<dbReference type="Proteomes" id="UP001500642">
    <property type="component" value="Unassembled WGS sequence"/>
</dbReference>
<evidence type="ECO:0000313" key="3">
    <source>
        <dbReference type="Proteomes" id="UP001500642"/>
    </source>
</evidence>
<proteinExistence type="predicted"/>
<feature type="transmembrane region" description="Helical" evidence="1">
    <location>
        <begin position="20"/>
        <end position="45"/>
    </location>
</feature>
<comment type="caution">
    <text evidence="2">The sequence shown here is derived from an EMBL/GenBank/DDBJ whole genome shotgun (WGS) entry which is preliminary data.</text>
</comment>
<name>A0ABP8J5D1_9MICO</name>
<protein>
    <recommendedName>
        <fullName evidence="4">Phage holin family protein</fullName>
    </recommendedName>
</protein>
<dbReference type="EMBL" id="BAABGL010000003">
    <property type="protein sequence ID" value="GAA4385359.1"/>
    <property type="molecule type" value="Genomic_DNA"/>
</dbReference>